<evidence type="ECO:0000256" key="4">
    <source>
        <dbReference type="ARBA" id="ARBA00023136"/>
    </source>
</evidence>
<feature type="transmembrane region" description="Helical" evidence="5">
    <location>
        <begin position="78"/>
        <end position="96"/>
    </location>
</feature>
<dbReference type="PANTHER" id="PTHR23523">
    <property type="match status" value="1"/>
</dbReference>
<feature type="transmembrane region" description="Helical" evidence="5">
    <location>
        <begin position="242"/>
        <end position="264"/>
    </location>
</feature>
<dbReference type="Gene3D" id="1.20.1250.20">
    <property type="entry name" value="MFS general substrate transporter like domains"/>
    <property type="match status" value="2"/>
</dbReference>
<dbReference type="InterPro" id="IPR011701">
    <property type="entry name" value="MFS"/>
</dbReference>
<feature type="transmembrane region" description="Helical" evidence="5">
    <location>
        <begin position="335"/>
        <end position="356"/>
    </location>
</feature>
<reference evidence="7" key="1">
    <citation type="submission" date="2024-07" db="EMBL/GenBank/DDBJ databases">
        <authorList>
            <person name="fu j."/>
        </authorList>
    </citation>
    <scope>NUCLEOTIDE SEQUENCE</scope>
    <source>
        <strain evidence="7">P10A9</strain>
    </source>
</reference>
<keyword evidence="3 5" id="KW-1133">Transmembrane helix</keyword>
<feature type="transmembrane region" description="Helical" evidence="5">
    <location>
        <begin position="48"/>
        <end position="71"/>
    </location>
</feature>
<organism evidence="7">
    <name type="scientific">Sinomonas puerhi</name>
    <dbReference type="NCBI Taxonomy" id="3238584"/>
    <lineage>
        <taxon>Bacteria</taxon>
        <taxon>Bacillati</taxon>
        <taxon>Actinomycetota</taxon>
        <taxon>Actinomycetes</taxon>
        <taxon>Micrococcales</taxon>
        <taxon>Micrococcaceae</taxon>
        <taxon>Sinomonas</taxon>
    </lineage>
</organism>
<dbReference type="PANTHER" id="PTHR23523:SF2">
    <property type="entry name" value="2-NITROIMIDAZOLE TRANSPORTER"/>
    <property type="match status" value="1"/>
</dbReference>
<feature type="transmembrane region" description="Helical" evidence="5">
    <location>
        <begin position="399"/>
        <end position="419"/>
    </location>
</feature>
<dbReference type="GO" id="GO:0005886">
    <property type="term" value="C:plasma membrane"/>
    <property type="evidence" value="ECO:0007669"/>
    <property type="project" value="UniProtKB-SubCell"/>
</dbReference>
<dbReference type="EMBL" id="CP163302">
    <property type="protein sequence ID" value="XDP46337.1"/>
    <property type="molecule type" value="Genomic_DNA"/>
</dbReference>
<dbReference type="InterPro" id="IPR036259">
    <property type="entry name" value="MFS_trans_sf"/>
</dbReference>
<dbReference type="KEGG" id="spue:AB5L97_04815"/>
<dbReference type="InterPro" id="IPR020846">
    <property type="entry name" value="MFS_dom"/>
</dbReference>
<comment type="subcellular location">
    <subcellularLocation>
        <location evidence="1">Cell membrane</location>
        <topology evidence="1">Multi-pass membrane protein</topology>
    </subcellularLocation>
</comment>
<feature type="transmembrane region" description="Helical" evidence="5">
    <location>
        <begin position="102"/>
        <end position="124"/>
    </location>
</feature>
<feature type="transmembrane region" description="Helical" evidence="5">
    <location>
        <begin position="311"/>
        <end position="329"/>
    </location>
</feature>
<accession>A0AB39L7D2</accession>
<sequence length="434" mass="45026">MTRRISRTAALALLAVGLMSLNSRAPIVGLGPVLPDIQRDTGLSAAVVGLLAAIPVLCFGLITPAAAWLMGKIGINHAVLYFFGGLALGIVVRSYGGAAGALVGTVVLGVAMTLVNVATPLIVGRDFPLRAALMTGVTTAAVNVGTTLASALTAPLAGTIGWQGSLVSWLGFVAIASGVWLFVFPASKDGPRWSDADFPGRAAKAAARRRAELRAAQGQPGTETGPLPLVPRAKISPGNRRMMWLFTATFALHNVGYYAMTLWLPSYLAQTQGMTLAQAGLGASLLQLFAIAGPLLIPALIHLFGWGEKQLFALVAVCWLVLPAGLLVAPAAWVLWAVLGGIAQGGTFTVVFTVVIKRARSLDENRRMTALIQSVGYAIASTGPIVIGGLREAAGNWQAPLAFVLGALVVMAVTGFLAIQSRTTPPLASRSQRA</sequence>
<evidence type="ECO:0000256" key="2">
    <source>
        <dbReference type="ARBA" id="ARBA00022692"/>
    </source>
</evidence>
<evidence type="ECO:0000256" key="5">
    <source>
        <dbReference type="SAM" id="Phobius"/>
    </source>
</evidence>
<proteinExistence type="predicted"/>
<evidence type="ECO:0000256" key="3">
    <source>
        <dbReference type="ARBA" id="ARBA00022989"/>
    </source>
</evidence>
<dbReference type="RefSeq" id="WP_369046668.1">
    <property type="nucleotide sequence ID" value="NZ_CP163302.1"/>
</dbReference>
<protein>
    <submittedName>
        <fullName evidence="7">CynX/NimT family MFS transporter</fullName>
    </submittedName>
</protein>
<dbReference type="GO" id="GO:0022857">
    <property type="term" value="F:transmembrane transporter activity"/>
    <property type="evidence" value="ECO:0007669"/>
    <property type="project" value="InterPro"/>
</dbReference>
<gene>
    <name evidence="7" type="ORF">AB5L97_04815</name>
</gene>
<dbReference type="InterPro" id="IPR052524">
    <property type="entry name" value="MFS_Cyanate_Porter"/>
</dbReference>
<keyword evidence="4 5" id="KW-0472">Membrane</keyword>
<feature type="transmembrane region" description="Helical" evidence="5">
    <location>
        <begin position="284"/>
        <end position="304"/>
    </location>
</feature>
<feature type="transmembrane region" description="Helical" evidence="5">
    <location>
        <begin position="131"/>
        <end position="154"/>
    </location>
</feature>
<feature type="transmembrane region" description="Helical" evidence="5">
    <location>
        <begin position="368"/>
        <end position="387"/>
    </location>
</feature>
<evidence type="ECO:0000259" key="6">
    <source>
        <dbReference type="PROSITE" id="PS50850"/>
    </source>
</evidence>
<keyword evidence="2 5" id="KW-0812">Transmembrane</keyword>
<evidence type="ECO:0000313" key="7">
    <source>
        <dbReference type="EMBL" id="XDP46337.1"/>
    </source>
</evidence>
<feature type="domain" description="Major facilitator superfamily (MFS) profile" evidence="6">
    <location>
        <begin position="10"/>
        <end position="424"/>
    </location>
</feature>
<feature type="transmembrane region" description="Helical" evidence="5">
    <location>
        <begin position="166"/>
        <end position="184"/>
    </location>
</feature>
<dbReference type="SUPFAM" id="SSF103473">
    <property type="entry name" value="MFS general substrate transporter"/>
    <property type="match status" value="1"/>
</dbReference>
<dbReference type="AlphaFoldDB" id="A0AB39L7D2"/>
<evidence type="ECO:0000256" key="1">
    <source>
        <dbReference type="ARBA" id="ARBA00004651"/>
    </source>
</evidence>
<name>A0AB39L7D2_9MICC</name>
<dbReference type="Pfam" id="PF07690">
    <property type="entry name" value="MFS_1"/>
    <property type="match status" value="1"/>
</dbReference>
<dbReference type="PROSITE" id="PS50850">
    <property type="entry name" value="MFS"/>
    <property type="match status" value="1"/>
</dbReference>